<gene>
    <name evidence="1" type="ORF">EV702DRAFT_1025538</name>
</gene>
<proteinExistence type="predicted"/>
<name>A0A9P6ZYR3_9AGAM</name>
<dbReference type="Proteomes" id="UP000714275">
    <property type="component" value="Unassembled WGS sequence"/>
</dbReference>
<sequence length="160" mass="17956">MEVIDLTNLPISDDEGGAVSREELENAVDDMTDARLRKIVIRLADRIPAFRSALVKEAMVVSGKKRKAVPRWDVCANCKEEYDISGERDDEECCYHSGDLDADEDYFADHGEDCHGPMDTKENRAQFPQGFIWDCCDENALSEGCETGQHVSGGKPKKRR</sequence>
<reference evidence="1" key="1">
    <citation type="journal article" date="2020" name="New Phytol.">
        <title>Comparative genomics reveals dynamic genome evolution in host specialist ectomycorrhizal fungi.</title>
        <authorList>
            <person name="Lofgren L.A."/>
            <person name="Nguyen N.H."/>
            <person name="Vilgalys R."/>
            <person name="Ruytinx J."/>
            <person name="Liao H.L."/>
            <person name="Branco S."/>
            <person name="Kuo A."/>
            <person name="LaButti K."/>
            <person name="Lipzen A."/>
            <person name="Andreopoulos W."/>
            <person name="Pangilinan J."/>
            <person name="Riley R."/>
            <person name="Hundley H."/>
            <person name="Na H."/>
            <person name="Barry K."/>
            <person name="Grigoriev I.V."/>
            <person name="Stajich J.E."/>
            <person name="Kennedy P.G."/>
        </authorList>
    </citation>
    <scope>NUCLEOTIDE SEQUENCE</scope>
    <source>
        <strain evidence="1">DOB743</strain>
    </source>
</reference>
<keyword evidence="2" id="KW-1185">Reference proteome</keyword>
<protein>
    <submittedName>
        <fullName evidence="1">Uncharacterized protein</fullName>
    </submittedName>
</protein>
<evidence type="ECO:0000313" key="2">
    <source>
        <dbReference type="Proteomes" id="UP000714275"/>
    </source>
</evidence>
<dbReference type="EMBL" id="JABBWD010000013">
    <property type="protein sequence ID" value="KAG1779061.1"/>
    <property type="molecule type" value="Genomic_DNA"/>
</dbReference>
<comment type="caution">
    <text evidence="1">The sequence shown here is derived from an EMBL/GenBank/DDBJ whole genome shotgun (WGS) entry which is preliminary data.</text>
</comment>
<dbReference type="PANTHER" id="PTHR38167:SF1">
    <property type="entry name" value="C2H2-TYPE DOMAIN-CONTAINING PROTEIN"/>
    <property type="match status" value="1"/>
</dbReference>
<dbReference type="OrthoDB" id="5422613at2759"/>
<evidence type="ECO:0000313" key="1">
    <source>
        <dbReference type="EMBL" id="KAG1779061.1"/>
    </source>
</evidence>
<dbReference type="PANTHER" id="PTHR38167">
    <property type="entry name" value="C2H2-TYPE DOMAIN-CONTAINING PROTEIN"/>
    <property type="match status" value="1"/>
</dbReference>
<accession>A0A9P6ZYR3</accession>
<dbReference type="AlphaFoldDB" id="A0A9P6ZYR3"/>
<organism evidence="1 2">
    <name type="scientific">Suillus placidus</name>
    <dbReference type="NCBI Taxonomy" id="48579"/>
    <lineage>
        <taxon>Eukaryota</taxon>
        <taxon>Fungi</taxon>
        <taxon>Dikarya</taxon>
        <taxon>Basidiomycota</taxon>
        <taxon>Agaricomycotina</taxon>
        <taxon>Agaricomycetes</taxon>
        <taxon>Agaricomycetidae</taxon>
        <taxon>Boletales</taxon>
        <taxon>Suillineae</taxon>
        <taxon>Suillaceae</taxon>
        <taxon>Suillus</taxon>
    </lineage>
</organism>